<dbReference type="InterPro" id="IPR029024">
    <property type="entry name" value="TerB-like"/>
</dbReference>
<dbReference type="Gene3D" id="1.10.3680.10">
    <property type="entry name" value="TerB-like"/>
    <property type="match status" value="1"/>
</dbReference>
<protein>
    <submittedName>
        <fullName evidence="1">Tellurite resistance TerB family protein</fullName>
    </submittedName>
</protein>
<proteinExistence type="predicted"/>
<name>A0ABV4YK77_9CYAN</name>
<gene>
    <name evidence="1" type="ORF">ACE1B6_28615</name>
</gene>
<dbReference type="CDD" id="cd07176">
    <property type="entry name" value="terB"/>
    <property type="match status" value="1"/>
</dbReference>
<dbReference type="EMBL" id="JBHFNS010000094">
    <property type="protein sequence ID" value="MFB2939234.1"/>
    <property type="molecule type" value="Genomic_DNA"/>
</dbReference>
<accession>A0ABV4YK77</accession>
<sequence length="151" mass="16788">MVKYQEIFDVEITGKQTLSPEEAVAAIVLVAVYANGQPSEAESEEAINIINTQDIFDSYSVDEFQETINKITSMLNEEGIGVLFRTAVESITDDFGEIAFQAVAEMMLVDQKIDEDEESFLSQLADALDISEDVAQDMIDELIDEEEEAFS</sequence>
<dbReference type="SUPFAM" id="SSF158682">
    <property type="entry name" value="TerB-like"/>
    <property type="match status" value="1"/>
</dbReference>
<keyword evidence="2" id="KW-1185">Reference proteome</keyword>
<dbReference type="Proteomes" id="UP001576776">
    <property type="component" value="Unassembled WGS sequence"/>
</dbReference>
<evidence type="ECO:0000313" key="1">
    <source>
        <dbReference type="EMBL" id="MFB2939234.1"/>
    </source>
</evidence>
<dbReference type="RefSeq" id="WP_413260713.1">
    <property type="nucleotide sequence ID" value="NZ_JBHFNS010000094.1"/>
</dbReference>
<organism evidence="1 2">
    <name type="scientific">Floridaenema fluviatile BLCC-F154</name>
    <dbReference type="NCBI Taxonomy" id="3153640"/>
    <lineage>
        <taxon>Bacteria</taxon>
        <taxon>Bacillati</taxon>
        <taxon>Cyanobacteriota</taxon>
        <taxon>Cyanophyceae</taxon>
        <taxon>Oscillatoriophycideae</taxon>
        <taxon>Aerosakkonematales</taxon>
        <taxon>Aerosakkonemataceae</taxon>
        <taxon>Floridanema</taxon>
        <taxon>Floridanema fluviatile</taxon>
    </lineage>
</organism>
<comment type="caution">
    <text evidence="1">The sequence shown here is derived from an EMBL/GenBank/DDBJ whole genome shotgun (WGS) entry which is preliminary data.</text>
</comment>
<evidence type="ECO:0000313" key="2">
    <source>
        <dbReference type="Proteomes" id="UP001576776"/>
    </source>
</evidence>
<reference evidence="1 2" key="1">
    <citation type="submission" date="2024-09" db="EMBL/GenBank/DDBJ databases">
        <title>Floridaenema gen nov. (Aerosakkonemataceae, Aerosakkonematales ord. nov., Cyanobacteria) from benthic tropical and subtropical fresh waters, with the description of four new species.</title>
        <authorList>
            <person name="Moretto J.A."/>
            <person name="Berthold D.E."/>
            <person name="Lefler F.W."/>
            <person name="Huang I.-S."/>
            <person name="Laughinghouse H. IV."/>
        </authorList>
    </citation>
    <scope>NUCLEOTIDE SEQUENCE [LARGE SCALE GENOMIC DNA]</scope>
    <source>
        <strain evidence="1 2">BLCC-F154</strain>
    </source>
</reference>